<evidence type="ECO:0000313" key="1">
    <source>
        <dbReference type="EMBL" id="KAF2859885.1"/>
    </source>
</evidence>
<protein>
    <recommendedName>
        <fullName evidence="3">CSN8/PSMD8/EIF3K domain-containing protein</fullName>
    </recommendedName>
</protein>
<dbReference type="Proteomes" id="UP000799421">
    <property type="component" value="Unassembled WGS sequence"/>
</dbReference>
<gene>
    <name evidence="1" type="ORF">K470DRAFT_282393</name>
</gene>
<sequence length="283" mass="32719">MNTEPIRRQSIRWARRRVGNIDPLEAYGLPSRGETGLFDYKAQEKYYNEIVERYIKFYAASKGESGMVDLEQSFADMLIKDDSPKGTSKDMSVILMAMRKLREGITSSRRCDHFAQRAYVFIVHAGILARHWETYQPALNYLLNCIHPQTPLSPPELQEVVSYQALDLACRQDELMDAFAVKQAHKINDRVVNAVLISLVQDNWVRFWRLQKLVDGYQHALMEFSRERMRTHTLKCLGRSYLKADQDFVERSADASWSELVKGGVGWQLQEDKSVVIRKPRAG</sequence>
<dbReference type="OrthoDB" id="2100128at2759"/>
<dbReference type="EMBL" id="MU005987">
    <property type="protein sequence ID" value="KAF2859885.1"/>
    <property type="molecule type" value="Genomic_DNA"/>
</dbReference>
<dbReference type="AlphaFoldDB" id="A0A6A7BYX1"/>
<evidence type="ECO:0000313" key="2">
    <source>
        <dbReference type="Proteomes" id="UP000799421"/>
    </source>
</evidence>
<dbReference type="PANTHER" id="PTHR39398">
    <property type="entry name" value="YALI0F14311P"/>
    <property type="match status" value="1"/>
</dbReference>
<accession>A0A6A7BYX1</accession>
<proteinExistence type="predicted"/>
<keyword evidence="2" id="KW-1185">Reference proteome</keyword>
<name>A0A6A7BYX1_9PEZI</name>
<evidence type="ECO:0008006" key="3">
    <source>
        <dbReference type="Google" id="ProtNLM"/>
    </source>
</evidence>
<dbReference type="PANTHER" id="PTHR39398:SF1">
    <property type="entry name" value="CSN8_PSMD8_EIF3K DOMAIN-CONTAINING PROTEIN"/>
    <property type="match status" value="1"/>
</dbReference>
<organism evidence="1 2">
    <name type="scientific">Piedraia hortae CBS 480.64</name>
    <dbReference type="NCBI Taxonomy" id="1314780"/>
    <lineage>
        <taxon>Eukaryota</taxon>
        <taxon>Fungi</taxon>
        <taxon>Dikarya</taxon>
        <taxon>Ascomycota</taxon>
        <taxon>Pezizomycotina</taxon>
        <taxon>Dothideomycetes</taxon>
        <taxon>Dothideomycetidae</taxon>
        <taxon>Capnodiales</taxon>
        <taxon>Piedraiaceae</taxon>
        <taxon>Piedraia</taxon>
    </lineage>
</organism>
<reference evidence="1" key="1">
    <citation type="journal article" date="2020" name="Stud. Mycol.">
        <title>101 Dothideomycetes genomes: a test case for predicting lifestyles and emergence of pathogens.</title>
        <authorList>
            <person name="Haridas S."/>
            <person name="Albert R."/>
            <person name="Binder M."/>
            <person name="Bloem J."/>
            <person name="Labutti K."/>
            <person name="Salamov A."/>
            <person name="Andreopoulos B."/>
            <person name="Baker S."/>
            <person name="Barry K."/>
            <person name="Bills G."/>
            <person name="Bluhm B."/>
            <person name="Cannon C."/>
            <person name="Castanera R."/>
            <person name="Culley D."/>
            <person name="Daum C."/>
            <person name="Ezra D."/>
            <person name="Gonzalez J."/>
            <person name="Henrissat B."/>
            <person name="Kuo A."/>
            <person name="Liang C."/>
            <person name="Lipzen A."/>
            <person name="Lutzoni F."/>
            <person name="Magnuson J."/>
            <person name="Mondo S."/>
            <person name="Nolan M."/>
            <person name="Ohm R."/>
            <person name="Pangilinan J."/>
            <person name="Park H.-J."/>
            <person name="Ramirez L."/>
            <person name="Alfaro M."/>
            <person name="Sun H."/>
            <person name="Tritt A."/>
            <person name="Yoshinaga Y."/>
            <person name="Zwiers L.-H."/>
            <person name="Turgeon B."/>
            <person name="Goodwin S."/>
            <person name="Spatafora J."/>
            <person name="Crous P."/>
            <person name="Grigoriev I."/>
        </authorList>
    </citation>
    <scope>NUCLEOTIDE SEQUENCE</scope>
    <source>
        <strain evidence="1">CBS 480.64</strain>
    </source>
</reference>